<feature type="compositionally biased region" description="Polar residues" evidence="5">
    <location>
        <begin position="503"/>
        <end position="519"/>
    </location>
</feature>
<feature type="transmembrane region" description="Helical" evidence="6">
    <location>
        <begin position="912"/>
        <end position="929"/>
    </location>
</feature>
<feature type="transmembrane region" description="Helical" evidence="6">
    <location>
        <begin position="348"/>
        <end position="369"/>
    </location>
</feature>
<evidence type="ECO:0000313" key="7">
    <source>
        <dbReference type="Proteomes" id="UP000694867"/>
    </source>
</evidence>
<feature type="transmembrane region" description="Helical" evidence="6">
    <location>
        <begin position="405"/>
        <end position="427"/>
    </location>
</feature>
<dbReference type="KEGG" id="goe:100902256"/>
<evidence type="ECO:0000256" key="6">
    <source>
        <dbReference type="SAM" id="Phobius"/>
    </source>
</evidence>
<feature type="transmembrane region" description="Helical" evidence="6">
    <location>
        <begin position="469"/>
        <end position="493"/>
    </location>
</feature>
<keyword evidence="7" id="KW-1185">Reference proteome</keyword>
<feature type="transmembrane region" description="Helical" evidence="6">
    <location>
        <begin position="152"/>
        <end position="175"/>
    </location>
</feature>
<dbReference type="GO" id="GO:0022857">
    <property type="term" value="F:transmembrane transporter activity"/>
    <property type="evidence" value="ECO:0007669"/>
    <property type="project" value="InterPro"/>
</dbReference>
<feature type="transmembrane region" description="Helical" evidence="6">
    <location>
        <begin position="220"/>
        <end position="241"/>
    </location>
</feature>
<evidence type="ECO:0000256" key="4">
    <source>
        <dbReference type="ARBA" id="ARBA00023136"/>
    </source>
</evidence>
<evidence type="ECO:0000256" key="5">
    <source>
        <dbReference type="SAM" id="MobiDB-lite"/>
    </source>
</evidence>
<evidence type="ECO:0000313" key="8">
    <source>
        <dbReference type="RefSeq" id="XP_003739876.2"/>
    </source>
</evidence>
<feature type="transmembrane region" description="Helical" evidence="6">
    <location>
        <begin position="935"/>
        <end position="958"/>
    </location>
</feature>
<protein>
    <submittedName>
        <fullName evidence="8">Uncharacterized protein LOC100902256</fullName>
    </submittedName>
</protein>
<dbReference type="PANTHER" id="PTHR23507:SF1">
    <property type="entry name" value="FI18259P1-RELATED"/>
    <property type="match status" value="1"/>
</dbReference>
<feature type="transmembrane region" description="Helical" evidence="6">
    <location>
        <begin position="777"/>
        <end position="799"/>
    </location>
</feature>
<comment type="subcellular location">
    <subcellularLocation>
        <location evidence="1">Membrane</location>
        <topology evidence="1">Multi-pass membrane protein</topology>
    </subcellularLocation>
</comment>
<feature type="transmembrane region" description="Helical" evidence="6">
    <location>
        <begin position="1002"/>
        <end position="1022"/>
    </location>
</feature>
<keyword evidence="4 6" id="KW-0472">Membrane</keyword>
<dbReference type="Proteomes" id="UP000694867">
    <property type="component" value="Unplaced"/>
</dbReference>
<feature type="transmembrane region" description="Helical" evidence="6">
    <location>
        <begin position="381"/>
        <end position="399"/>
    </location>
</feature>
<feature type="transmembrane region" description="Helical" evidence="6">
    <location>
        <begin position="970"/>
        <end position="996"/>
    </location>
</feature>
<gene>
    <name evidence="8" type="primary">LOC100902256</name>
</gene>
<feature type="transmembrane region" description="Helical" evidence="6">
    <location>
        <begin position="247"/>
        <end position="268"/>
    </location>
</feature>
<feature type="transmembrane region" description="Helical" evidence="6">
    <location>
        <begin position="752"/>
        <end position="771"/>
    </location>
</feature>
<evidence type="ECO:0000256" key="3">
    <source>
        <dbReference type="ARBA" id="ARBA00022989"/>
    </source>
</evidence>
<dbReference type="GeneID" id="100902256"/>
<keyword evidence="2 6" id="KW-0812">Transmembrane</keyword>
<dbReference type="InterPro" id="IPR036259">
    <property type="entry name" value="MFS_trans_sf"/>
</dbReference>
<feature type="transmembrane region" description="Helical" evidence="6">
    <location>
        <begin position="439"/>
        <end position="463"/>
    </location>
</feature>
<evidence type="ECO:0000256" key="2">
    <source>
        <dbReference type="ARBA" id="ARBA00022692"/>
    </source>
</evidence>
<reference evidence="8" key="1">
    <citation type="submission" date="2025-08" db="UniProtKB">
        <authorList>
            <consortium name="RefSeq"/>
        </authorList>
    </citation>
    <scope>IDENTIFICATION</scope>
</reference>
<feature type="transmembrane region" description="Helical" evidence="6">
    <location>
        <begin position="843"/>
        <end position="860"/>
    </location>
</feature>
<dbReference type="PANTHER" id="PTHR23507">
    <property type="entry name" value="ZGC:174356"/>
    <property type="match status" value="1"/>
</dbReference>
<sequence length="1037" mass="114278">MSEQGKIGMDLKTDTAIDYPSLSAADTSHPSQDRPSDAEDEDLEEKALVEAYQSKNFCSRYFLEFVLFLYTLGTSLYIFPLTNLVSEKLCLYTYRYNESLCTELQKAHNTIKDPILSDTQFYGFIIDAVMNVPGSFAALVSGNYLATYGFKAPLMITLIGSIVSCLCQLTTVIIMPAPVYFNLLAEIPGAITGGGVLMLTVTYSYVALRVPRSLQSERIMLVGVFVGVGLFLAALGGGALAKSIGMKLLTIICATFLVLPTGLVLVYIKDIQIPEENRTDSWYQALWHNIRDGFGTAFEVISQERPARRREQIVCLLMCFACAFFGLGSASGPLAFAYAESVLQFDQAIFGLWNGIGLGVIFVVVFPLIALTNRLKLSPPVIIAGGASFFMMKFAMLTFTEFFHILFYIQLFIGLPFYVSLVSMRAYMTDLLDLSEVPVVMAILAAFEKIFPVISGVLATIVYHHTNSSFPGCFFLILTVNYAILVGLGLYCGGLARKDENNKSNAESMDSSEQLVVESNESHRLPPGSLENSQSGLDPARSKDRDTHTLALSWVDSMRASYDGSVRVIDETSEEKRRVEEYQSQGLLQRYFLEIVLFLYCFGTQLHLVPLINFIGEKVCMNQYGLNATYCADFENGDDIIKNAILADTQFYGLLREALGNIPGAVAALVAGRYLTRYGFRAPLVATLLGSILTCFAQIYTVLQMSSPVYLNVLAELPGSITGGTILMLTAAYTYVALMVPQSLYMYRITMVSVFVGVALLLAVFLGGALATAIGMAALEIVCAIFLAIPTVLVIVFFIDVDIPHANRSDTWHEAIWVSLKEGLKKGISSVMKSRPDFRREQITSVLICFICAYVGISLSNNDFAFNYARSVLGLNQADFGALNGVSLGVSFALVVPGIFVVQKLKISHPTVIAFGSAFFVLKFAFLTLADLAAIFYFIQLFVGFPFYLSLIAMRVYITELLDLDDVPVFMALLASIEKIVPLASGALATSIFYVTRDTFPGFAYLIVTVIYTIPVFLGLYCKMIMRWKKRALYEEL</sequence>
<feature type="region of interest" description="Disordered" evidence="5">
    <location>
        <begin position="21"/>
        <end position="43"/>
    </location>
</feature>
<dbReference type="GO" id="GO:0016020">
    <property type="term" value="C:membrane"/>
    <property type="evidence" value="ECO:0007669"/>
    <property type="project" value="UniProtKB-SubCell"/>
</dbReference>
<dbReference type="RefSeq" id="XP_003739876.2">
    <property type="nucleotide sequence ID" value="XM_003739828.2"/>
</dbReference>
<feature type="region of interest" description="Disordered" evidence="5">
    <location>
        <begin position="502"/>
        <end position="544"/>
    </location>
</feature>
<name>A0AAJ6QPT9_9ACAR</name>
<dbReference type="InterPro" id="IPR011701">
    <property type="entry name" value="MFS"/>
</dbReference>
<keyword evidence="3 6" id="KW-1133">Transmembrane helix</keyword>
<feature type="transmembrane region" description="Helical" evidence="6">
    <location>
        <begin position="61"/>
        <end position="79"/>
    </location>
</feature>
<dbReference type="SUPFAM" id="SSF103473">
    <property type="entry name" value="MFS general substrate transporter"/>
    <property type="match status" value="2"/>
</dbReference>
<proteinExistence type="predicted"/>
<feature type="transmembrane region" description="Helical" evidence="6">
    <location>
        <begin position="187"/>
        <end position="208"/>
    </location>
</feature>
<feature type="transmembrane region" description="Helical" evidence="6">
    <location>
        <begin position="682"/>
        <end position="701"/>
    </location>
</feature>
<feature type="transmembrane region" description="Helical" evidence="6">
    <location>
        <begin position="880"/>
        <end position="900"/>
    </location>
</feature>
<organism evidence="7 8">
    <name type="scientific">Galendromus occidentalis</name>
    <name type="common">western predatory mite</name>
    <dbReference type="NCBI Taxonomy" id="34638"/>
    <lineage>
        <taxon>Eukaryota</taxon>
        <taxon>Metazoa</taxon>
        <taxon>Ecdysozoa</taxon>
        <taxon>Arthropoda</taxon>
        <taxon>Chelicerata</taxon>
        <taxon>Arachnida</taxon>
        <taxon>Acari</taxon>
        <taxon>Parasitiformes</taxon>
        <taxon>Mesostigmata</taxon>
        <taxon>Gamasina</taxon>
        <taxon>Phytoseioidea</taxon>
        <taxon>Phytoseiidae</taxon>
        <taxon>Typhlodrominae</taxon>
        <taxon>Galendromus</taxon>
    </lineage>
</organism>
<dbReference type="Gene3D" id="1.20.1250.20">
    <property type="entry name" value="MFS general substrate transporter like domains"/>
    <property type="match status" value="2"/>
</dbReference>
<accession>A0AAJ6QPT9</accession>
<feature type="transmembrane region" description="Helical" evidence="6">
    <location>
        <begin position="721"/>
        <end position="740"/>
    </location>
</feature>
<feature type="transmembrane region" description="Helical" evidence="6">
    <location>
        <begin position="121"/>
        <end position="140"/>
    </location>
</feature>
<dbReference type="Pfam" id="PF07690">
    <property type="entry name" value="MFS_1"/>
    <property type="match status" value="2"/>
</dbReference>
<feature type="transmembrane region" description="Helical" evidence="6">
    <location>
        <begin position="313"/>
        <end position="336"/>
    </location>
</feature>
<dbReference type="AlphaFoldDB" id="A0AAJ6QPT9"/>
<evidence type="ECO:0000256" key="1">
    <source>
        <dbReference type="ARBA" id="ARBA00004141"/>
    </source>
</evidence>